<dbReference type="VEuPathDB" id="FungiDB:PV09_09634"/>
<sequence>MSCSSQDQHEHRHHHPEDSEEATEDICTATTKSIVDAACARITAAIPEYPYLLSAPVNVEPRYHYPTRQEAESWARNTPFYLHEEGLQYMTYVYREPGQSCFVVRSHIDEERERLQAAQQHQQKLLNNTSKKEVIKNETATTLGMPVAGSGNKKKISFSAYKSKLAEGKVNQKHMSPEKERPVVRMNPREDGRMNGVKTEHKIQKEEQQGSGLKRSRDADLEKHAAEKIPSMKKPRLSSPSIKQSHSPSLRPSPIDYPNGAPHGLPALLSPTNPFEYVFEKSSTQKQNTSNRWDLPDMLSPTLPPKIEAQLQKEKELGKPDSPVSSPASKTTRTSGRSATNSASKSKSSGLTPPEKAKGGISKASMEQSDSETGEDEVSEKPPTQPKMMARLKYSKKVAWQIRQLLRMSPRPDRNKFPLDEDFLPNTGKERATARSVMLQRAGGDNLGSKATSDAMSPIQRPRRDILAKERDRLHLGAVQGKAKTPEKLPKSFDDSEPVSSNKHTAAAALDQEKEKNPRTPIASGAPSGSIKESIVVTPRQIHLKASAMARSVSQDTSVPTPGSKQNHTTPAASTTRSKGPTSAPTPALRAAELRALAAESQRFNALGRQLKHDNQDLASKRKDREQQTEAERKRMALLGIECILAYMLAYSIGDARRKLEGRAAEIETSWRTLLPLFRHMRSFVAHYKPLDGLHSYLGVAINARISTVAADRLARAANAPLAADSPQSAILEPGGSAANNPTMENTKIMVEAFRAMTDCAREAASKLPVEEITHGFPDTWASRATEPRDSTPETLLSEKKAGEVQLRGRYWLPVSVDTSPLQAVRFGAQLVKEWIMLEELGYEPRIRVEKMVM</sequence>
<feature type="compositionally biased region" description="Basic and acidic residues" evidence="1">
    <location>
        <begin position="484"/>
        <end position="494"/>
    </location>
</feature>
<dbReference type="EMBL" id="KN847631">
    <property type="protein sequence ID" value="KIV98567.1"/>
    <property type="molecule type" value="Genomic_DNA"/>
</dbReference>
<feature type="compositionally biased region" description="Acidic residues" evidence="1">
    <location>
        <begin position="369"/>
        <end position="378"/>
    </location>
</feature>
<evidence type="ECO:0000256" key="1">
    <source>
        <dbReference type="SAM" id="MobiDB-lite"/>
    </source>
</evidence>
<evidence type="ECO:0000313" key="3">
    <source>
        <dbReference type="Proteomes" id="UP000053259"/>
    </source>
</evidence>
<dbReference type="STRING" id="253628.A0A0D1YD13"/>
<feature type="region of interest" description="Disordered" evidence="1">
    <location>
        <begin position="167"/>
        <end position="269"/>
    </location>
</feature>
<feature type="region of interest" description="Disordered" evidence="1">
    <location>
        <begin position="480"/>
        <end position="534"/>
    </location>
</feature>
<feature type="compositionally biased region" description="Polar residues" evidence="1">
    <location>
        <begin position="281"/>
        <end position="292"/>
    </location>
</feature>
<dbReference type="RefSeq" id="XP_016208436.1">
    <property type="nucleotide sequence ID" value="XM_016363732.1"/>
</dbReference>
<feature type="compositionally biased region" description="Low complexity" evidence="1">
    <location>
        <begin position="338"/>
        <end position="349"/>
    </location>
</feature>
<dbReference type="RefSeq" id="XP_016208437.1">
    <property type="nucleotide sequence ID" value="XM_016363733.1"/>
</dbReference>
<gene>
    <name evidence="2" type="ORF">PV09_09634</name>
</gene>
<feature type="region of interest" description="Disordered" evidence="1">
    <location>
        <begin position="281"/>
        <end position="393"/>
    </location>
</feature>
<dbReference type="HOGENOM" id="CLU_362504_0_0_1"/>
<proteinExistence type="predicted"/>
<feature type="compositionally biased region" description="Basic and acidic residues" evidence="1">
    <location>
        <begin position="215"/>
        <end position="227"/>
    </location>
</feature>
<organism evidence="2 3">
    <name type="scientific">Verruconis gallopava</name>
    <dbReference type="NCBI Taxonomy" id="253628"/>
    <lineage>
        <taxon>Eukaryota</taxon>
        <taxon>Fungi</taxon>
        <taxon>Dikarya</taxon>
        <taxon>Ascomycota</taxon>
        <taxon>Pezizomycotina</taxon>
        <taxon>Dothideomycetes</taxon>
        <taxon>Pleosporomycetidae</taxon>
        <taxon>Venturiales</taxon>
        <taxon>Sympoventuriaceae</taxon>
        <taxon>Verruconis</taxon>
    </lineage>
</organism>
<feature type="region of interest" description="Disordered" evidence="1">
    <location>
        <begin position="607"/>
        <end position="631"/>
    </location>
</feature>
<keyword evidence="3" id="KW-1185">Reference proteome</keyword>
<dbReference type="GeneID" id="27317607"/>
<feature type="region of interest" description="Disordered" evidence="1">
    <location>
        <begin position="546"/>
        <end position="587"/>
    </location>
</feature>
<name>A0A0D1YD13_9PEZI</name>
<evidence type="ECO:0000313" key="2">
    <source>
        <dbReference type="EMBL" id="KIV98566.1"/>
    </source>
</evidence>
<feature type="compositionally biased region" description="Basic and acidic residues" evidence="1">
    <location>
        <begin position="611"/>
        <end position="631"/>
    </location>
</feature>
<dbReference type="OrthoDB" id="284473at2759"/>
<feature type="compositionally biased region" description="Polar residues" evidence="1">
    <location>
        <begin position="552"/>
        <end position="585"/>
    </location>
</feature>
<accession>A0A0D1YD13</accession>
<reference evidence="2 3" key="1">
    <citation type="submission" date="2015-01" db="EMBL/GenBank/DDBJ databases">
        <title>The Genome Sequence of Ochroconis gallopava CBS43764.</title>
        <authorList>
            <consortium name="The Broad Institute Genomics Platform"/>
            <person name="Cuomo C."/>
            <person name="de Hoog S."/>
            <person name="Gorbushina A."/>
            <person name="Stielow B."/>
            <person name="Teixiera M."/>
            <person name="Abouelleil A."/>
            <person name="Chapman S.B."/>
            <person name="Priest M."/>
            <person name="Young S.K."/>
            <person name="Wortman J."/>
            <person name="Nusbaum C."/>
            <person name="Birren B."/>
        </authorList>
    </citation>
    <scope>NUCLEOTIDE SEQUENCE [LARGE SCALE GENOMIC DNA]</scope>
    <source>
        <strain evidence="2 3">CBS 43764</strain>
    </source>
</reference>
<feature type="region of interest" description="Disordered" evidence="1">
    <location>
        <begin position="1"/>
        <end position="25"/>
    </location>
</feature>
<dbReference type="EMBL" id="KN847631">
    <property type="protein sequence ID" value="KIV98566.1"/>
    <property type="molecule type" value="Genomic_DNA"/>
</dbReference>
<feature type="compositionally biased region" description="Basic and acidic residues" evidence="1">
    <location>
        <begin position="175"/>
        <end position="208"/>
    </location>
</feature>
<dbReference type="Proteomes" id="UP000053259">
    <property type="component" value="Unassembled WGS sequence"/>
</dbReference>
<feature type="compositionally biased region" description="Low complexity" evidence="1">
    <location>
        <begin position="238"/>
        <end position="249"/>
    </location>
</feature>
<dbReference type="AlphaFoldDB" id="A0A0D1YD13"/>
<protein>
    <submittedName>
        <fullName evidence="2">Uncharacterized protein</fullName>
    </submittedName>
</protein>
<feature type="compositionally biased region" description="Polar residues" evidence="1">
    <location>
        <begin position="323"/>
        <end position="337"/>
    </location>
</feature>